<dbReference type="EMBL" id="GISG01147482">
    <property type="protein sequence ID" value="MBA4646663.1"/>
    <property type="molecule type" value="Transcribed_RNA"/>
</dbReference>
<evidence type="ECO:0000313" key="1">
    <source>
        <dbReference type="EMBL" id="MBA4646663.1"/>
    </source>
</evidence>
<proteinExistence type="predicted"/>
<dbReference type="AlphaFoldDB" id="A0A7C9DQZ6"/>
<name>A0A7C9DQZ6_OPUST</name>
<reference evidence="1" key="1">
    <citation type="journal article" date="2013" name="J. Plant Res.">
        <title>Effect of fungi and light on seed germination of three Opuntia species from semiarid lands of central Mexico.</title>
        <authorList>
            <person name="Delgado-Sanchez P."/>
            <person name="Jimenez-Bremont J.F."/>
            <person name="Guerrero-Gonzalez Mde L."/>
            <person name="Flores J."/>
        </authorList>
    </citation>
    <scope>NUCLEOTIDE SEQUENCE</scope>
    <source>
        <tissue evidence="1">Cladode</tissue>
    </source>
</reference>
<protein>
    <submittedName>
        <fullName evidence="1">Uncharacterized protein</fullName>
    </submittedName>
</protein>
<reference evidence="1" key="2">
    <citation type="submission" date="2020-07" db="EMBL/GenBank/DDBJ databases">
        <authorList>
            <person name="Vera ALvarez R."/>
            <person name="Arias-Moreno D.M."/>
            <person name="Jimenez-Jacinto V."/>
            <person name="Jimenez-Bremont J.F."/>
            <person name="Swaminathan K."/>
            <person name="Moose S.P."/>
            <person name="Guerrero-Gonzalez M.L."/>
            <person name="Marino-Ramirez L."/>
            <person name="Landsman D."/>
            <person name="Rodriguez-Kessler M."/>
            <person name="Delgado-Sanchez P."/>
        </authorList>
    </citation>
    <scope>NUCLEOTIDE SEQUENCE</scope>
    <source>
        <tissue evidence="1">Cladode</tissue>
    </source>
</reference>
<sequence>MPLGLLLSELNSSAFLFNVLPSDGGTDERTSRYTNAKACSCWGGAANDTISPCRTLASNLMLPRFNLSQLMKVPLVLVSFMKVLLKKPEGLPTSSFGTFFLNISQCRWLTAFESI</sequence>
<accession>A0A7C9DQZ6</accession>
<organism evidence="1">
    <name type="scientific">Opuntia streptacantha</name>
    <name type="common">Prickly pear cactus</name>
    <name type="synonym">Opuntia cardona</name>
    <dbReference type="NCBI Taxonomy" id="393608"/>
    <lineage>
        <taxon>Eukaryota</taxon>
        <taxon>Viridiplantae</taxon>
        <taxon>Streptophyta</taxon>
        <taxon>Embryophyta</taxon>
        <taxon>Tracheophyta</taxon>
        <taxon>Spermatophyta</taxon>
        <taxon>Magnoliopsida</taxon>
        <taxon>eudicotyledons</taxon>
        <taxon>Gunneridae</taxon>
        <taxon>Pentapetalae</taxon>
        <taxon>Caryophyllales</taxon>
        <taxon>Cactineae</taxon>
        <taxon>Cactaceae</taxon>
        <taxon>Opuntioideae</taxon>
        <taxon>Opuntia</taxon>
    </lineage>
</organism>